<name>A0A2T7B4Y7_9ENTR</name>
<accession>A0A2T7B4Y7</accession>
<dbReference type="EMBL" id="MSAG01000017">
    <property type="protein sequence ID" value="PUX22079.1"/>
    <property type="molecule type" value="Genomic_DNA"/>
</dbReference>
<evidence type="ECO:0000313" key="1">
    <source>
        <dbReference type="EMBL" id="PUX22079.1"/>
    </source>
</evidence>
<sequence>MAENALNEKVRFDLSIFYGEPRSIKKVLLAAHTEARAGAFMLTGLAGSFIVTADNERRRLL</sequence>
<protein>
    <submittedName>
        <fullName evidence="1">Uncharacterized protein</fullName>
    </submittedName>
</protein>
<reference evidence="1" key="1">
    <citation type="submission" date="2016-12" db="EMBL/GenBank/DDBJ databases">
        <title>Analysis of the Molecular Diversity Among Cronobacter Species Isolated from Filth Flies Using a Pan Genomic DNA Microarray.</title>
        <authorList>
            <person name="Pava-Ripoll M."/>
            <person name="Tall B."/>
            <person name="Farber J."/>
            <person name="Fanning S."/>
            <person name="Lehner A."/>
            <person name="Stephan R."/>
            <person name="Pagotto F."/>
            <person name="Iverson C."/>
            <person name="Ziobro G."/>
            <person name="Miller A."/>
            <person name="Pearson R."/>
            <person name="Yan Q."/>
            <person name="Kim M."/>
            <person name="Jeong S."/>
            <person name="Park J."/>
            <person name="Jun S."/>
            <person name="Choi H."/>
            <person name="Chung T."/>
            <person name="Yoo Y."/>
            <person name="Park E."/>
            <person name="Hwang S."/>
            <person name="Lee B."/>
            <person name="Sathyamoorthy V."/>
            <person name="Carter L."/>
            <person name="Mammel M."/>
            <person name="Jackson S."/>
            <person name="Kothary M."/>
            <person name="Patel I."/>
            <person name="Grim C."/>
            <person name="Gopinath G."/>
            <person name="Gangiredla J."/>
            <person name="Chase H."/>
        </authorList>
    </citation>
    <scope>NUCLEOTIDE SEQUENCE [LARGE SCALE GENOMIC DNA]</scope>
    <source>
        <strain evidence="1">MOD1-Sh41s</strain>
    </source>
</reference>
<dbReference type="RefSeq" id="WP_075198519.1">
    <property type="nucleotide sequence ID" value="NZ_CP187984.1"/>
</dbReference>
<dbReference type="OrthoDB" id="9867579at2"/>
<comment type="caution">
    <text evidence="1">The sequence shown here is derived from an EMBL/GenBank/DDBJ whole genome shotgun (WGS) entry which is preliminary data.</text>
</comment>
<dbReference type="AlphaFoldDB" id="A0A2T7B4Y7"/>
<organism evidence="1">
    <name type="scientific">Cronobacter turicensis</name>
    <dbReference type="NCBI Taxonomy" id="413502"/>
    <lineage>
        <taxon>Bacteria</taxon>
        <taxon>Pseudomonadati</taxon>
        <taxon>Pseudomonadota</taxon>
        <taxon>Gammaproteobacteria</taxon>
        <taxon>Enterobacterales</taxon>
        <taxon>Enterobacteriaceae</taxon>
        <taxon>Cronobacter</taxon>
    </lineage>
</organism>
<proteinExistence type="predicted"/>
<gene>
    <name evidence="1" type="ORF">BS411_11200</name>
</gene>